<dbReference type="InterPro" id="IPR043519">
    <property type="entry name" value="NT_sf"/>
</dbReference>
<dbReference type="GO" id="GO:0016779">
    <property type="term" value="F:nucleotidyltransferase activity"/>
    <property type="evidence" value="ECO:0007669"/>
    <property type="project" value="InterPro"/>
</dbReference>
<accession>B1YCD6</accession>
<name>B1YCD6_PYRNV</name>
<dbReference type="GeneID" id="6165923"/>
<dbReference type="STRING" id="444157.Tneu_0506"/>
<dbReference type="HOGENOM" id="CLU_159724_0_1_2"/>
<organism evidence="2 3">
    <name type="scientific">Pyrobaculum neutrophilum (strain DSM 2338 / JCM 9278 / NBRC 100436 / V24Sta)</name>
    <name type="common">Thermoproteus neutrophilus</name>
    <dbReference type="NCBI Taxonomy" id="444157"/>
    <lineage>
        <taxon>Archaea</taxon>
        <taxon>Thermoproteota</taxon>
        <taxon>Thermoprotei</taxon>
        <taxon>Thermoproteales</taxon>
        <taxon>Thermoproteaceae</taxon>
        <taxon>Pyrobaculum</taxon>
    </lineage>
</organism>
<reference evidence="2" key="1">
    <citation type="submission" date="2008-03" db="EMBL/GenBank/DDBJ databases">
        <title>Complete sequence of Thermoproteus neutrophilus V24Sta.</title>
        <authorList>
            <consortium name="US DOE Joint Genome Institute"/>
            <person name="Copeland A."/>
            <person name="Lucas S."/>
            <person name="Lapidus A."/>
            <person name="Glavina del Rio T."/>
            <person name="Dalin E."/>
            <person name="Tice H."/>
            <person name="Bruce D."/>
            <person name="Goodwin L."/>
            <person name="Pitluck S."/>
            <person name="Sims D."/>
            <person name="Brettin T."/>
            <person name="Detter J.C."/>
            <person name="Han C."/>
            <person name="Kuske C.R."/>
            <person name="Schmutz J."/>
            <person name="Larimer F."/>
            <person name="Land M."/>
            <person name="Hauser L."/>
            <person name="Kyrpides N."/>
            <person name="Mikhailova N."/>
            <person name="Biddle J.F."/>
            <person name="Zhang Z."/>
            <person name="Fitz-Gibbon S.T."/>
            <person name="Lowe T.M."/>
            <person name="Saltikov C."/>
            <person name="House C.H."/>
            <person name="Richardson P."/>
        </authorList>
    </citation>
    <scope>NUCLEOTIDE SEQUENCE [LARGE SCALE GENOMIC DNA]</scope>
    <source>
        <strain evidence="2">V24Sta</strain>
    </source>
</reference>
<dbReference type="EMBL" id="CP001014">
    <property type="protein sequence ID" value="ACB39449.1"/>
    <property type="molecule type" value="Genomic_DNA"/>
</dbReference>
<sequence>MRLEEPRRPPWLEAAMRRRKYLENWRTYAAEICREARRHLGDARVVVFGSVVRGDWTPDSDIDILIISEKAPQDPTERAKINTALREAIGDYAAPFEFHYATPRQYAEWYSRFIDAKAEIC</sequence>
<dbReference type="SUPFAM" id="SSF81301">
    <property type="entry name" value="Nucleotidyltransferase"/>
    <property type="match status" value="1"/>
</dbReference>
<dbReference type="CDD" id="cd05403">
    <property type="entry name" value="NT_KNTase_like"/>
    <property type="match status" value="1"/>
</dbReference>
<proteinExistence type="predicted"/>
<dbReference type="RefSeq" id="WP_012349869.1">
    <property type="nucleotide sequence ID" value="NC_010525.1"/>
</dbReference>
<dbReference type="AlphaFoldDB" id="B1YCD6"/>
<dbReference type="PANTHER" id="PTHR37030">
    <property type="entry name" value="NUCLEOTIDYLTRANSFERASE"/>
    <property type="match status" value="1"/>
</dbReference>
<protein>
    <submittedName>
        <fullName evidence="2">DNA polymerase beta domain protein region</fullName>
    </submittedName>
</protein>
<dbReference type="eggNOG" id="arCOG01205">
    <property type="taxonomic scope" value="Archaea"/>
</dbReference>
<keyword evidence="3" id="KW-1185">Reference proteome</keyword>
<dbReference type="KEGG" id="tne:Tneu_0506"/>
<dbReference type="Pfam" id="PF01909">
    <property type="entry name" value="NTP_transf_2"/>
    <property type="match status" value="1"/>
</dbReference>
<dbReference type="InterPro" id="IPR002934">
    <property type="entry name" value="Polymerase_NTP_transf_dom"/>
</dbReference>
<dbReference type="Proteomes" id="UP000001694">
    <property type="component" value="Chromosome"/>
</dbReference>
<evidence type="ECO:0000259" key="1">
    <source>
        <dbReference type="Pfam" id="PF01909"/>
    </source>
</evidence>
<feature type="domain" description="Polymerase nucleotidyl transferase" evidence="1">
    <location>
        <begin position="34"/>
        <end position="81"/>
    </location>
</feature>
<gene>
    <name evidence="2" type="ordered locus">Tneu_0506</name>
</gene>
<dbReference type="PANTHER" id="PTHR37030:SF1">
    <property type="entry name" value="NUCLEOTIDYLTRANSFERASE"/>
    <property type="match status" value="1"/>
</dbReference>
<evidence type="ECO:0000313" key="2">
    <source>
        <dbReference type="EMBL" id="ACB39449.1"/>
    </source>
</evidence>
<dbReference type="Gene3D" id="3.30.460.10">
    <property type="entry name" value="Beta Polymerase, domain 2"/>
    <property type="match status" value="1"/>
</dbReference>
<evidence type="ECO:0000313" key="3">
    <source>
        <dbReference type="Proteomes" id="UP000001694"/>
    </source>
</evidence>